<dbReference type="Pfam" id="PF04892">
    <property type="entry name" value="VanZ"/>
    <property type="match status" value="1"/>
</dbReference>
<dbReference type="Proteomes" id="UP000198778">
    <property type="component" value="Unassembled WGS sequence"/>
</dbReference>
<feature type="transmembrane region" description="Helical" evidence="1">
    <location>
        <begin position="6"/>
        <end position="23"/>
    </location>
</feature>
<keyword evidence="4" id="KW-1185">Reference proteome</keyword>
<accession>A0A1H0J6I9</accession>
<name>A0A1H0J6I9_9BACI</name>
<feature type="transmembrane region" description="Helical" evidence="1">
    <location>
        <begin position="118"/>
        <end position="141"/>
    </location>
</feature>
<proteinExistence type="predicted"/>
<dbReference type="EMBL" id="FNIL01000012">
    <property type="protein sequence ID" value="SDO39232.1"/>
    <property type="molecule type" value="Genomic_DNA"/>
</dbReference>
<dbReference type="AlphaFoldDB" id="A0A1H0J6I9"/>
<organism evidence="3 4">
    <name type="scientific">Alkalicoccus daliensis</name>
    <dbReference type="NCBI Taxonomy" id="745820"/>
    <lineage>
        <taxon>Bacteria</taxon>
        <taxon>Bacillati</taxon>
        <taxon>Bacillota</taxon>
        <taxon>Bacilli</taxon>
        <taxon>Bacillales</taxon>
        <taxon>Bacillaceae</taxon>
        <taxon>Alkalicoccus</taxon>
    </lineage>
</organism>
<dbReference type="InterPro" id="IPR006976">
    <property type="entry name" value="VanZ-like"/>
</dbReference>
<dbReference type="OrthoDB" id="291892at2"/>
<dbReference type="PANTHER" id="PTHR28008">
    <property type="entry name" value="DOMAIN PROTEIN, PUTATIVE (AFU_ORTHOLOGUE AFUA_3G10980)-RELATED"/>
    <property type="match status" value="1"/>
</dbReference>
<dbReference type="InterPro" id="IPR016747">
    <property type="entry name" value="Phosphotransbutyrylase"/>
</dbReference>
<feature type="transmembrane region" description="Helical" evidence="1">
    <location>
        <begin position="89"/>
        <end position="106"/>
    </location>
</feature>
<reference evidence="4" key="1">
    <citation type="submission" date="2016-10" db="EMBL/GenBank/DDBJ databases">
        <authorList>
            <person name="Varghese N."/>
            <person name="Submissions S."/>
        </authorList>
    </citation>
    <scope>NUCLEOTIDE SEQUENCE [LARGE SCALE GENOMIC DNA]</scope>
    <source>
        <strain evidence="4">CGMCC 1.10369</strain>
    </source>
</reference>
<feature type="domain" description="VanZ-like" evidence="2">
    <location>
        <begin position="9"/>
        <end position="141"/>
    </location>
</feature>
<evidence type="ECO:0000313" key="3">
    <source>
        <dbReference type="EMBL" id="SDO39232.1"/>
    </source>
</evidence>
<keyword evidence="1" id="KW-1133">Transmembrane helix</keyword>
<evidence type="ECO:0000256" key="1">
    <source>
        <dbReference type="SAM" id="Phobius"/>
    </source>
</evidence>
<evidence type="ECO:0000259" key="2">
    <source>
        <dbReference type="Pfam" id="PF04892"/>
    </source>
</evidence>
<dbReference type="NCBIfam" id="NF037970">
    <property type="entry name" value="vanZ_1"/>
    <property type="match status" value="1"/>
</dbReference>
<protein>
    <submittedName>
        <fullName evidence="3">VanZ like family protein</fullName>
    </submittedName>
</protein>
<dbReference type="PANTHER" id="PTHR28008:SF1">
    <property type="entry name" value="DOMAIN PROTEIN, PUTATIVE (AFU_ORTHOLOGUE AFUA_3G10980)-RELATED"/>
    <property type="match status" value="1"/>
</dbReference>
<keyword evidence="1" id="KW-0812">Transmembrane</keyword>
<dbReference type="PIRSF" id="PIRSF019083">
    <property type="entry name" value="UCP019083_VanZ"/>
    <property type="match status" value="1"/>
</dbReference>
<keyword evidence="1" id="KW-0472">Membrane</keyword>
<dbReference type="RefSeq" id="WP_090843812.1">
    <property type="nucleotide sequence ID" value="NZ_FNIL01000012.1"/>
</dbReference>
<evidence type="ECO:0000313" key="4">
    <source>
        <dbReference type="Proteomes" id="UP000198778"/>
    </source>
</evidence>
<gene>
    <name evidence="3" type="ORF">SAMN04488053_11288</name>
</gene>
<feature type="transmembrane region" description="Helical" evidence="1">
    <location>
        <begin position="65"/>
        <end position="82"/>
    </location>
</feature>
<sequence>MRKQQITAWVLVLLWMSLIFYFSHQPGDTSSELSGGITETLLYILQSVLPVTFSEEAMHTLIRKGAHFFVYFVLGILTLRALHSSRIHGASAVVYALCICILYAITDEVHQLFIPGRAGTITDVAIDSAGAAAGIALYLLVSQWWRKK</sequence>